<keyword evidence="5" id="KW-1185">Reference proteome</keyword>
<keyword evidence="2" id="KW-1133">Transmembrane helix</keyword>
<organism evidence="4 5">
    <name type="scientific">Dactylellina haptotyla (strain CBS 200.50)</name>
    <name type="common">Nematode-trapping fungus</name>
    <name type="synonym">Monacrosporium haptotylum</name>
    <dbReference type="NCBI Taxonomy" id="1284197"/>
    <lineage>
        <taxon>Eukaryota</taxon>
        <taxon>Fungi</taxon>
        <taxon>Dikarya</taxon>
        <taxon>Ascomycota</taxon>
        <taxon>Pezizomycotina</taxon>
        <taxon>Orbiliomycetes</taxon>
        <taxon>Orbiliales</taxon>
        <taxon>Orbiliaceae</taxon>
        <taxon>Dactylellina</taxon>
    </lineage>
</organism>
<sequence length="359" mass="39707">MKTSKLALFFISLLASPHLISTSPTSIQLRANSLEFGVHPTTISAALSFPGPNKPPSRSSFSSSTKNGPSKPTDIPDSERKPEDAVAPTSISRITDPIITHAPTIQEPLTTFIQDDSDLQPSGSWPPGSNYTKITCRNFPTESVFKICNTKLLVFIFLLLYIIVLRTIMYLQELSAIQVLDLGERLARCRDSYDGWAWETRGSWKIKQQPDLPGIAMLGVNYGATNTGDADEEGAREDGGIKLHELDLDYRRRGVRKGNTTPEEEQRANAQMGLDGPIDERHGQSEELTKEELEERRIKMVRLAHERILNDTKSKRIVYGVGISFASLGVAFAILAALVAILCGQVWRVGRCPYPGIEL</sequence>
<dbReference type="EMBL" id="AQGS01000831">
    <property type="protein sequence ID" value="EPS36667.1"/>
    <property type="molecule type" value="Genomic_DNA"/>
</dbReference>
<feature type="transmembrane region" description="Helical" evidence="2">
    <location>
        <begin position="152"/>
        <end position="171"/>
    </location>
</feature>
<comment type="caution">
    <text evidence="4">The sequence shown here is derived from an EMBL/GenBank/DDBJ whole genome shotgun (WGS) entry which is preliminary data.</text>
</comment>
<feature type="transmembrane region" description="Helical" evidence="2">
    <location>
        <begin position="317"/>
        <end position="342"/>
    </location>
</feature>
<name>S8BN47_DACHA</name>
<reference evidence="4 5" key="1">
    <citation type="journal article" date="2013" name="PLoS Genet.">
        <title>Genomic mechanisms accounting for the adaptation to parasitism in nematode-trapping fungi.</title>
        <authorList>
            <person name="Meerupati T."/>
            <person name="Andersson K.M."/>
            <person name="Friman E."/>
            <person name="Kumar D."/>
            <person name="Tunlid A."/>
            <person name="Ahren D."/>
        </authorList>
    </citation>
    <scope>NUCLEOTIDE SEQUENCE [LARGE SCALE GENOMIC DNA]</scope>
    <source>
        <strain evidence="4 5">CBS 200.50</strain>
    </source>
</reference>
<gene>
    <name evidence="4" type="ORF">H072_9751</name>
</gene>
<evidence type="ECO:0000256" key="2">
    <source>
        <dbReference type="SAM" id="Phobius"/>
    </source>
</evidence>
<accession>S8BN47</accession>
<keyword evidence="2" id="KW-0472">Membrane</keyword>
<feature type="region of interest" description="Disordered" evidence="1">
    <location>
        <begin position="254"/>
        <end position="291"/>
    </location>
</feature>
<feature type="chain" id="PRO_5004548482" evidence="3">
    <location>
        <begin position="23"/>
        <end position="359"/>
    </location>
</feature>
<evidence type="ECO:0000313" key="4">
    <source>
        <dbReference type="EMBL" id="EPS36667.1"/>
    </source>
</evidence>
<dbReference type="AlphaFoldDB" id="S8BN47"/>
<dbReference type="OrthoDB" id="5371965at2759"/>
<feature type="compositionally biased region" description="Basic and acidic residues" evidence="1">
    <location>
        <begin position="278"/>
        <end position="291"/>
    </location>
</feature>
<protein>
    <submittedName>
        <fullName evidence="4">Uncharacterized protein</fullName>
    </submittedName>
</protein>
<proteinExistence type="predicted"/>
<keyword evidence="2" id="KW-0812">Transmembrane</keyword>
<evidence type="ECO:0000313" key="5">
    <source>
        <dbReference type="Proteomes" id="UP000015100"/>
    </source>
</evidence>
<reference evidence="5" key="2">
    <citation type="submission" date="2013-04" db="EMBL/GenBank/DDBJ databases">
        <title>Genomic mechanisms accounting for the adaptation to parasitism in nematode-trapping fungi.</title>
        <authorList>
            <person name="Ahren D.G."/>
        </authorList>
    </citation>
    <scope>NUCLEOTIDE SEQUENCE [LARGE SCALE GENOMIC DNA]</scope>
    <source>
        <strain evidence="5">CBS 200.50</strain>
    </source>
</reference>
<dbReference type="Proteomes" id="UP000015100">
    <property type="component" value="Unassembled WGS sequence"/>
</dbReference>
<evidence type="ECO:0000256" key="3">
    <source>
        <dbReference type="SAM" id="SignalP"/>
    </source>
</evidence>
<dbReference type="HOGENOM" id="CLU_771651_0_0_1"/>
<keyword evidence="3" id="KW-0732">Signal</keyword>
<dbReference type="OMA" id="AGHERIW"/>
<evidence type="ECO:0000256" key="1">
    <source>
        <dbReference type="SAM" id="MobiDB-lite"/>
    </source>
</evidence>
<feature type="region of interest" description="Disordered" evidence="1">
    <location>
        <begin position="46"/>
        <end position="88"/>
    </location>
</feature>
<feature type="signal peptide" evidence="3">
    <location>
        <begin position="1"/>
        <end position="22"/>
    </location>
</feature>